<sequence>MNPQNTDNSTVFDTLWAILGELHQKLGDRFELYLEPASQSLQQFSSPDGRVQGSLRAFSGAEIDWLVHSHLKNPMLNFSTMRLKVVLKGQVLKHTIMIKIL</sequence>
<dbReference type="HOGENOM" id="CLU_2286705_0_0_3"/>
<dbReference type="Gene3D" id="3.40.1500.20">
    <property type="match status" value="1"/>
</dbReference>
<protein>
    <submittedName>
        <fullName evidence="1">Uncharacterized protein</fullName>
    </submittedName>
</protein>
<name>B4VNP5_9CYAN</name>
<gene>
    <name evidence="1" type="ORF">MC7420_4899</name>
</gene>
<evidence type="ECO:0000313" key="2">
    <source>
        <dbReference type="Proteomes" id="UP000003835"/>
    </source>
</evidence>
<dbReference type="AlphaFoldDB" id="B4VNP5"/>
<accession>B4VNP5</accession>
<reference evidence="1 2" key="1">
    <citation type="submission" date="2008-07" db="EMBL/GenBank/DDBJ databases">
        <authorList>
            <person name="Tandeau de Marsac N."/>
            <person name="Ferriera S."/>
            <person name="Johnson J."/>
            <person name="Kravitz S."/>
            <person name="Beeson K."/>
            <person name="Sutton G."/>
            <person name="Rogers Y.-H."/>
            <person name="Friedman R."/>
            <person name="Frazier M."/>
            <person name="Venter J.C."/>
        </authorList>
    </citation>
    <scope>NUCLEOTIDE SEQUENCE [LARGE SCALE GENOMIC DNA]</scope>
    <source>
        <strain evidence="1 2">PCC 7420</strain>
    </source>
</reference>
<dbReference type="EMBL" id="DS989846">
    <property type="protein sequence ID" value="EDX76643.1"/>
    <property type="molecule type" value="Genomic_DNA"/>
</dbReference>
<dbReference type="RefSeq" id="WP_006100370.1">
    <property type="nucleotide sequence ID" value="NZ_DS989846.1"/>
</dbReference>
<dbReference type="eggNOG" id="ENOG502ZBVE">
    <property type="taxonomic scope" value="Bacteria"/>
</dbReference>
<proteinExistence type="predicted"/>
<dbReference type="OrthoDB" id="6397580at2"/>
<organism evidence="1 2">
    <name type="scientific">Coleofasciculus chthonoplastes PCC 7420</name>
    <dbReference type="NCBI Taxonomy" id="118168"/>
    <lineage>
        <taxon>Bacteria</taxon>
        <taxon>Bacillati</taxon>
        <taxon>Cyanobacteriota</taxon>
        <taxon>Cyanophyceae</taxon>
        <taxon>Coleofasciculales</taxon>
        <taxon>Coleofasciculaceae</taxon>
        <taxon>Coleofasciculus</taxon>
    </lineage>
</organism>
<keyword evidence="2" id="KW-1185">Reference proteome</keyword>
<dbReference type="Proteomes" id="UP000003835">
    <property type="component" value="Unassembled WGS sequence"/>
</dbReference>
<evidence type="ECO:0000313" key="1">
    <source>
        <dbReference type="EMBL" id="EDX76643.1"/>
    </source>
</evidence>